<dbReference type="InterPro" id="IPR006094">
    <property type="entry name" value="Oxid_FAD_bind_N"/>
</dbReference>
<keyword evidence="4" id="KW-0274">FAD</keyword>
<keyword evidence="8" id="KW-1185">Reference proteome</keyword>
<keyword evidence="5" id="KW-0560">Oxidoreductase</keyword>
<dbReference type="InterPro" id="IPR050416">
    <property type="entry name" value="FAD-linked_Oxidoreductase"/>
</dbReference>
<dbReference type="InterPro" id="IPR016169">
    <property type="entry name" value="FAD-bd_PCMH_sub2"/>
</dbReference>
<dbReference type="PROSITE" id="PS00862">
    <property type="entry name" value="OX2_COVAL_FAD"/>
    <property type="match status" value="1"/>
</dbReference>
<reference evidence="7 8" key="1">
    <citation type="journal article" date="2019" name="Int. J. Syst. Evol. Microbiol.">
        <title>The Global Catalogue of Microorganisms (GCM) 10K type strain sequencing project: providing services to taxonomists for standard genome sequencing and annotation.</title>
        <authorList>
            <consortium name="The Broad Institute Genomics Platform"/>
            <consortium name="The Broad Institute Genome Sequencing Center for Infectious Disease"/>
            <person name="Wu L."/>
            <person name="Ma J."/>
        </authorList>
    </citation>
    <scope>NUCLEOTIDE SEQUENCE [LARGE SCALE GENOMIC DNA]</scope>
    <source>
        <strain evidence="7 8">DSM 29988</strain>
    </source>
</reference>
<comment type="caution">
    <text evidence="7">The sequence shown here is derived from an EMBL/GenBank/DDBJ whole genome shotgun (WGS) entry which is preliminary data.</text>
</comment>
<proteinExistence type="inferred from homology"/>
<dbReference type="PANTHER" id="PTHR42973:SF39">
    <property type="entry name" value="FAD-BINDING PCMH-TYPE DOMAIN-CONTAINING PROTEIN"/>
    <property type="match status" value="1"/>
</dbReference>
<dbReference type="InterPro" id="IPR012951">
    <property type="entry name" value="BBE"/>
</dbReference>
<dbReference type="RefSeq" id="WP_390221449.1">
    <property type="nucleotide sequence ID" value="NZ_JBHTAA010000001.1"/>
</dbReference>
<evidence type="ECO:0000256" key="3">
    <source>
        <dbReference type="ARBA" id="ARBA00022630"/>
    </source>
</evidence>
<dbReference type="Gene3D" id="3.30.43.10">
    <property type="entry name" value="Uridine Diphospho-n-acetylenolpyruvylglucosamine Reductase, domain 2"/>
    <property type="match status" value="1"/>
</dbReference>
<dbReference type="AlphaFoldDB" id="A0ABD5ZAJ6"/>
<dbReference type="Gene3D" id="3.40.462.20">
    <property type="match status" value="1"/>
</dbReference>
<dbReference type="Proteomes" id="UP001596481">
    <property type="component" value="Unassembled WGS sequence"/>
</dbReference>
<dbReference type="GO" id="GO:0016491">
    <property type="term" value="F:oxidoreductase activity"/>
    <property type="evidence" value="ECO:0007669"/>
    <property type="project" value="UniProtKB-KW"/>
</dbReference>
<evidence type="ECO:0000256" key="4">
    <source>
        <dbReference type="ARBA" id="ARBA00022827"/>
    </source>
</evidence>
<evidence type="ECO:0000313" key="7">
    <source>
        <dbReference type="EMBL" id="MFC7202144.1"/>
    </source>
</evidence>
<evidence type="ECO:0000256" key="5">
    <source>
        <dbReference type="ARBA" id="ARBA00023002"/>
    </source>
</evidence>
<organism evidence="7 8">
    <name type="scientific">Haloferax namakaokahaiae</name>
    <dbReference type="NCBI Taxonomy" id="1748331"/>
    <lineage>
        <taxon>Archaea</taxon>
        <taxon>Methanobacteriati</taxon>
        <taxon>Methanobacteriota</taxon>
        <taxon>Stenosarchaea group</taxon>
        <taxon>Halobacteria</taxon>
        <taxon>Halobacteriales</taxon>
        <taxon>Haloferacaceae</taxon>
        <taxon>Haloferax</taxon>
    </lineage>
</organism>
<dbReference type="SUPFAM" id="SSF56176">
    <property type="entry name" value="FAD-binding/transporter-associated domain-like"/>
    <property type="match status" value="1"/>
</dbReference>
<sequence>MSSESDRPSERRGGLFADDLSNFIDGFHGDVILPSDHRYDEARTIWNGMIDKSPAIIARCAGTADVVDAITFAHNHDLRVAVRGGGHNVSGSAICDDGFVIDLSEMNAVFVDADEKRARAQGGATIGDVDRETQLFGLATALGVVSATGIAGLTLNGGVGHLRRKYGLSMDNLAAAEVVTADGTVRTASPTEHPDLFWAIRGGGGNFGVVTSFEYELHDVGPEVNALFVLHPGDEATTALRAFRDYTESASRDGSVLAFSLLVPEMEEFPEEAWGEPAVAFLGCYDGSRTDAEDEFRALRETTTPIADLSGPMRYTELQSMLDEDYPDGLRYYWKATYVQDLSDDIVELVERYGYDSPSSLSTVDIWHLGGAISDVAPDETAFWHRNSEFMVTFEANWEDPAMDDENVAWVRDGITELRGMAGTTGAYGNFPGFGEDPSQTMFGGNYDRLAEIKAKYDPDNLFRLNQNVAPAE</sequence>
<dbReference type="PANTHER" id="PTHR42973">
    <property type="entry name" value="BINDING OXIDOREDUCTASE, PUTATIVE (AFU_ORTHOLOGUE AFUA_1G17690)-RELATED"/>
    <property type="match status" value="1"/>
</dbReference>
<dbReference type="InterPro" id="IPR016166">
    <property type="entry name" value="FAD-bd_PCMH"/>
</dbReference>
<accession>A0ABD5ZAJ6</accession>
<dbReference type="PROSITE" id="PS51387">
    <property type="entry name" value="FAD_PCMH"/>
    <property type="match status" value="1"/>
</dbReference>
<dbReference type="Pfam" id="PF01565">
    <property type="entry name" value="FAD_binding_4"/>
    <property type="match status" value="1"/>
</dbReference>
<comment type="similarity">
    <text evidence="2">Belongs to the oxygen-dependent FAD-linked oxidoreductase family.</text>
</comment>
<protein>
    <submittedName>
        <fullName evidence="7">FAD-binding oxidoreductase</fullName>
    </submittedName>
</protein>
<comment type="cofactor">
    <cofactor evidence="1">
        <name>FAD</name>
        <dbReference type="ChEBI" id="CHEBI:57692"/>
    </cofactor>
</comment>
<dbReference type="Pfam" id="PF08031">
    <property type="entry name" value="BBE"/>
    <property type="match status" value="1"/>
</dbReference>
<dbReference type="InterPro" id="IPR006093">
    <property type="entry name" value="Oxy_OxRdtase_FAD_BS"/>
</dbReference>
<gene>
    <name evidence="7" type="ORF">ACFQJC_01345</name>
</gene>
<feature type="domain" description="FAD-binding PCMH-type" evidence="6">
    <location>
        <begin position="49"/>
        <end position="220"/>
    </location>
</feature>
<dbReference type="Gene3D" id="3.30.465.10">
    <property type="match status" value="1"/>
</dbReference>
<evidence type="ECO:0000259" key="6">
    <source>
        <dbReference type="PROSITE" id="PS51387"/>
    </source>
</evidence>
<keyword evidence="3" id="KW-0285">Flavoprotein</keyword>
<dbReference type="InterPro" id="IPR016167">
    <property type="entry name" value="FAD-bd_PCMH_sub1"/>
</dbReference>
<dbReference type="EMBL" id="JBHTAA010000001">
    <property type="protein sequence ID" value="MFC7202144.1"/>
    <property type="molecule type" value="Genomic_DNA"/>
</dbReference>
<dbReference type="InterPro" id="IPR036318">
    <property type="entry name" value="FAD-bd_PCMH-like_sf"/>
</dbReference>
<name>A0ABD5ZAJ6_9EURY</name>
<evidence type="ECO:0000256" key="1">
    <source>
        <dbReference type="ARBA" id="ARBA00001974"/>
    </source>
</evidence>
<evidence type="ECO:0000313" key="8">
    <source>
        <dbReference type="Proteomes" id="UP001596481"/>
    </source>
</evidence>
<evidence type="ECO:0000256" key="2">
    <source>
        <dbReference type="ARBA" id="ARBA00005466"/>
    </source>
</evidence>